<name>A0ABY7FMM5_MYAAR</name>
<feature type="transmembrane region" description="Helical" evidence="10">
    <location>
        <begin position="38"/>
        <end position="59"/>
    </location>
</feature>
<keyword evidence="7" id="KW-0675">Receptor</keyword>
<reference evidence="11" key="1">
    <citation type="submission" date="2022-11" db="EMBL/GenBank/DDBJ databases">
        <title>Centuries of genome instability and evolution in soft-shell clam transmissible cancer (bioRxiv).</title>
        <authorList>
            <person name="Hart S.F.M."/>
            <person name="Yonemitsu M.A."/>
            <person name="Giersch R.M."/>
            <person name="Beal B.F."/>
            <person name="Arriagada G."/>
            <person name="Davis B.W."/>
            <person name="Ostrander E.A."/>
            <person name="Goff S.P."/>
            <person name="Metzger M.J."/>
        </authorList>
    </citation>
    <scope>NUCLEOTIDE SEQUENCE</scope>
    <source>
        <strain evidence="11">MELC-2E11</strain>
        <tissue evidence="11">Siphon/mantle</tissue>
    </source>
</reference>
<accession>A0ABY7FMM5</accession>
<evidence type="ECO:0000256" key="10">
    <source>
        <dbReference type="SAM" id="Phobius"/>
    </source>
</evidence>
<evidence type="ECO:0000256" key="2">
    <source>
        <dbReference type="ARBA" id="ARBA00022475"/>
    </source>
</evidence>
<evidence type="ECO:0000256" key="3">
    <source>
        <dbReference type="ARBA" id="ARBA00022692"/>
    </source>
</evidence>
<keyword evidence="8" id="KW-0325">Glycoprotein</keyword>
<gene>
    <name evidence="11" type="ORF">MAR_037132</name>
</gene>
<sequence length="181" mass="21056">AKKENETLTVLSQQQQKRRSMYVNIYNSKFLFFNLAKGLVWTDLLGIIFTTPSVVAAYVNRGWTGGNIHCSFHVDVRTKGQKRCIVLIWMFVVGFGILPFIGVGLFTKQYPGTWCFLDFHSHKILVKIYAFLYACINIILILLMIVFNSFVVCCLAQRRFLRKPKRKKICQYYGIHNNDEK</sequence>
<comment type="subcellular location">
    <subcellularLocation>
        <location evidence="1">Cell membrane</location>
        <topology evidence="1">Multi-pass membrane protein</topology>
    </subcellularLocation>
</comment>
<keyword evidence="12" id="KW-1185">Reference proteome</keyword>
<protein>
    <submittedName>
        <fullName evidence="11">PE2R4-like protein</fullName>
    </submittedName>
</protein>
<evidence type="ECO:0000256" key="9">
    <source>
        <dbReference type="ARBA" id="ARBA00023224"/>
    </source>
</evidence>
<dbReference type="Gene3D" id="1.20.1070.10">
    <property type="entry name" value="Rhodopsin 7-helix transmembrane proteins"/>
    <property type="match status" value="1"/>
</dbReference>
<evidence type="ECO:0000256" key="1">
    <source>
        <dbReference type="ARBA" id="ARBA00004651"/>
    </source>
</evidence>
<dbReference type="SUPFAM" id="SSF81321">
    <property type="entry name" value="Family A G protein-coupled receptor-like"/>
    <property type="match status" value="1"/>
</dbReference>
<proteinExistence type="predicted"/>
<dbReference type="PANTHER" id="PTHR11866">
    <property type="entry name" value="G-PROTEIN COUPLED RECEPTOR FAMILY 1 MEMBER"/>
    <property type="match status" value="1"/>
</dbReference>
<feature type="transmembrane region" description="Helical" evidence="10">
    <location>
        <begin position="86"/>
        <end position="106"/>
    </location>
</feature>
<feature type="non-terminal residue" evidence="11">
    <location>
        <position position="181"/>
    </location>
</feature>
<feature type="transmembrane region" description="Helical" evidence="10">
    <location>
        <begin position="126"/>
        <end position="156"/>
    </location>
</feature>
<evidence type="ECO:0000256" key="8">
    <source>
        <dbReference type="ARBA" id="ARBA00023180"/>
    </source>
</evidence>
<dbReference type="Proteomes" id="UP001164746">
    <property type="component" value="Chromosome 13"/>
</dbReference>
<evidence type="ECO:0000313" key="11">
    <source>
        <dbReference type="EMBL" id="WAR23463.1"/>
    </source>
</evidence>
<dbReference type="InterPro" id="IPR008365">
    <property type="entry name" value="Prostanoid_rcpt"/>
</dbReference>
<keyword evidence="9" id="KW-0807">Transducer</keyword>
<keyword evidence="6 10" id="KW-0472">Membrane</keyword>
<dbReference type="EMBL" id="CP111024">
    <property type="protein sequence ID" value="WAR23463.1"/>
    <property type="molecule type" value="Genomic_DNA"/>
</dbReference>
<evidence type="ECO:0000256" key="5">
    <source>
        <dbReference type="ARBA" id="ARBA00023040"/>
    </source>
</evidence>
<keyword evidence="3 10" id="KW-0812">Transmembrane</keyword>
<organism evidence="11 12">
    <name type="scientific">Mya arenaria</name>
    <name type="common">Soft-shell clam</name>
    <dbReference type="NCBI Taxonomy" id="6604"/>
    <lineage>
        <taxon>Eukaryota</taxon>
        <taxon>Metazoa</taxon>
        <taxon>Spiralia</taxon>
        <taxon>Lophotrochozoa</taxon>
        <taxon>Mollusca</taxon>
        <taxon>Bivalvia</taxon>
        <taxon>Autobranchia</taxon>
        <taxon>Heteroconchia</taxon>
        <taxon>Euheterodonta</taxon>
        <taxon>Imparidentia</taxon>
        <taxon>Neoheterodontei</taxon>
        <taxon>Myida</taxon>
        <taxon>Myoidea</taxon>
        <taxon>Myidae</taxon>
        <taxon>Mya</taxon>
    </lineage>
</organism>
<keyword evidence="2" id="KW-1003">Cell membrane</keyword>
<evidence type="ECO:0000256" key="6">
    <source>
        <dbReference type="ARBA" id="ARBA00023136"/>
    </source>
</evidence>
<evidence type="ECO:0000256" key="7">
    <source>
        <dbReference type="ARBA" id="ARBA00023170"/>
    </source>
</evidence>
<evidence type="ECO:0000313" key="12">
    <source>
        <dbReference type="Proteomes" id="UP001164746"/>
    </source>
</evidence>
<evidence type="ECO:0000256" key="4">
    <source>
        <dbReference type="ARBA" id="ARBA00022989"/>
    </source>
</evidence>
<dbReference type="PANTHER" id="PTHR11866:SF16">
    <property type="entry name" value="PROSTAGLANDIN E2 RECEPTOR EP4 SUBTYPE-LIKE PROTEIN"/>
    <property type="match status" value="1"/>
</dbReference>
<keyword evidence="5" id="KW-0297">G-protein coupled receptor</keyword>
<keyword evidence="4 10" id="KW-1133">Transmembrane helix</keyword>